<dbReference type="Pfam" id="PF00041">
    <property type="entry name" value="fn3"/>
    <property type="match status" value="2"/>
</dbReference>
<evidence type="ECO:0000313" key="5">
    <source>
        <dbReference type="RefSeq" id="XP_028255518.1"/>
    </source>
</evidence>
<feature type="region of interest" description="Disordered" evidence="1">
    <location>
        <begin position="294"/>
        <end position="464"/>
    </location>
</feature>
<dbReference type="CDD" id="cd00063">
    <property type="entry name" value="FN3"/>
    <property type="match status" value="2"/>
</dbReference>
<dbReference type="GO" id="GO:0030198">
    <property type="term" value="P:extracellular matrix organization"/>
    <property type="evidence" value="ECO:0007669"/>
    <property type="project" value="TreeGrafter"/>
</dbReference>
<dbReference type="PROSITE" id="PS50853">
    <property type="entry name" value="FN3"/>
    <property type="match status" value="2"/>
</dbReference>
<accession>A0A6P7HNV6</accession>
<dbReference type="OrthoDB" id="6129306at2759"/>
<gene>
    <name evidence="5" type="primary">abi3bpb</name>
</gene>
<dbReference type="RefSeq" id="XP_028255518.1">
    <property type="nucleotide sequence ID" value="XM_028399717.1"/>
</dbReference>
<dbReference type="InterPro" id="IPR013783">
    <property type="entry name" value="Ig-like_fold"/>
</dbReference>
<dbReference type="Pfam" id="PF21731">
    <property type="entry name" value="TARSH_C"/>
    <property type="match status" value="1"/>
</dbReference>
<evidence type="ECO:0000313" key="4">
    <source>
        <dbReference type="Proteomes" id="UP000515145"/>
    </source>
</evidence>
<dbReference type="InterPro" id="IPR036116">
    <property type="entry name" value="FN3_sf"/>
</dbReference>
<evidence type="ECO:0000256" key="1">
    <source>
        <dbReference type="SAM" id="MobiDB-lite"/>
    </source>
</evidence>
<evidence type="ECO:0000259" key="3">
    <source>
        <dbReference type="PROSITE" id="PS50853"/>
    </source>
</evidence>
<dbReference type="InterPro" id="IPR049109">
    <property type="entry name" value="TARSH/FNDC1_C"/>
</dbReference>
<reference evidence="5" key="1">
    <citation type="submission" date="2025-08" db="UniProtKB">
        <authorList>
            <consortium name="RefSeq"/>
        </authorList>
    </citation>
    <scope>IDENTIFICATION</scope>
</reference>
<proteinExistence type="predicted"/>
<dbReference type="SMART" id="SM00060">
    <property type="entry name" value="FN3"/>
    <property type="match status" value="2"/>
</dbReference>
<feature type="chain" id="PRO_5028035869" evidence="2">
    <location>
        <begin position="28"/>
        <end position="746"/>
    </location>
</feature>
<dbReference type="AlphaFoldDB" id="A0A6P7HNV6"/>
<feature type="domain" description="Fibronectin type-III" evidence="3">
    <location>
        <begin position="514"/>
        <end position="605"/>
    </location>
</feature>
<organism evidence="4 5">
    <name type="scientific">Parambassis ranga</name>
    <name type="common">Indian glassy fish</name>
    <dbReference type="NCBI Taxonomy" id="210632"/>
    <lineage>
        <taxon>Eukaryota</taxon>
        <taxon>Metazoa</taxon>
        <taxon>Chordata</taxon>
        <taxon>Craniata</taxon>
        <taxon>Vertebrata</taxon>
        <taxon>Euteleostomi</taxon>
        <taxon>Actinopterygii</taxon>
        <taxon>Neopterygii</taxon>
        <taxon>Teleostei</taxon>
        <taxon>Neoteleostei</taxon>
        <taxon>Acanthomorphata</taxon>
        <taxon>Ovalentaria</taxon>
        <taxon>Ambassidae</taxon>
        <taxon>Parambassis</taxon>
    </lineage>
</organism>
<dbReference type="SUPFAM" id="SSF49265">
    <property type="entry name" value="Fibronectin type III"/>
    <property type="match status" value="1"/>
</dbReference>
<dbReference type="Gene3D" id="2.60.40.10">
    <property type="entry name" value="Immunoglobulins"/>
    <property type="match status" value="2"/>
</dbReference>
<feature type="compositionally biased region" description="Low complexity" evidence="1">
    <location>
        <begin position="339"/>
        <end position="350"/>
    </location>
</feature>
<feature type="region of interest" description="Disordered" evidence="1">
    <location>
        <begin position="584"/>
        <end position="611"/>
    </location>
</feature>
<keyword evidence="4" id="KW-1185">Reference proteome</keyword>
<dbReference type="CTD" id="100149890"/>
<dbReference type="PANTHER" id="PTHR23197:SF10">
    <property type="entry name" value="TARGET OF NESH-SH3"/>
    <property type="match status" value="1"/>
</dbReference>
<feature type="domain" description="Fibronectin type-III" evidence="3">
    <location>
        <begin position="121"/>
        <end position="219"/>
    </location>
</feature>
<dbReference type="Proteomes" id="UP000515145">
    <property type="component" value="Chromosome 2"/>
</dbReference>
<dbReference type="InterPro" id="IPR003961">
    <property type="entry name" value="FN3_dom"/>
</dbReference>
<evidence type="ECO:0000256" key="2">
    <source>
        <dbReference type="SAM" id="SignalP"/>
    </source>
</evidence>
<name>A0A6P7HNV6_9TELE</name>
<dbReference type="InParanoid" id="A0A6P7HNV6"/>
<dbReference type="GeneID" id="114431989"/>
<dbReference type="PANTHER" id="PTHR23197">
    <property type="entry name" value="TARSH-RELATED FIBRONECTIN DOMAIN-CONTAINING"/>
    <property type="match status" value="1"/>
</dbReference>
<sequence length="746" mass="82867">MAGTALLLLRVFLLLLGGTGLLGGVPAQRVRVRRQNMKVRINATGDTIVMKFVRPSPDVKLEGYILGYGSSMFSKQFIQLPENGQPYQTELDAEPKYLVAVQPIPANDVKKHCTGKVNLEKPLHLVIGSVSPTAVLLSWGNYLKTPYEGNIMNECLEDGFYTIRYRERNRKWIYQTCPTSDTVIDNLKPDTAYEFGVRSNKDDRSGMWSKPVIHNTNMGNPQKPFKLRNPLVKPLKHHGLFPPRPALHNGTRPRFSTMLTNPAFPGAPRTSFAFDQSQDRSSLLRSALANERARANGWGPGGHRHLPPLQPYSPASGSLRPSPRNPLFPFSNGFRQPHSSSRSSDSSPTSGVLGVSGQPHRGISPPKPALWSRPRLGSPARPSIHVNKKPNLVGKPGDTDNKVNNLKQTDKLPVLKPVVPAATAKPTKQERRRTTTVSPTTAAPRQESWEESDLFKSQPSSDVDALGKKRYVAPHVVYQTGKKPDEPCSITSSLNYFPEDDRGEANVTAAPRSAPSNLTVVTVEGCPSFIILDWEKTDNDTTEYEVISTTKGPDGEQVSILTTNQTHTAVENLKPESSYEFKVKPKNELGSGPPSEPVSFSTESADPRVSENVSGKDAIWTQFPFKTDSYSDCHGKQYVKRTWYRKFVGVQLCNSLRYKIYLSDSLNGKFYNIGDQTGFGEDHCQFVDSFLDGRTGRQLRADQLQSRPGFYRAVRQEPVHFGQIGGHSHVNYVSWYECGTPIPGKW</sequence>
<keyword evidence="2" id="KW-0732">Signal</keyword>
<protein>
    <submittedName>
        <fullName evidence="5">ABI family, member 3 (NESH) binding protein b isoform X1</fullName>
    </submittedName>
</protein>
<feature type="signal peptide" evidence="2">
    <location>
        <begin position="1"/>
        <end position="27"/>
    </location>
</feature>
<dbReference type="GO" id="GO:0010811">
    <property type="term" value="P:positive regulation of cell-substrate adhesion"/>
    <property type="evidence" value="ECO:0007669"/>
    <property type="project" value="TreeGrafter"/>
</dbReference>